<feature type="domain" description="HMG box" evidence="6">
    <location>
        <begin position="58"/>
        <end position="126"/>
    </location>
</feature>
<keyword evidence="2 5" id="KW-0238">DNA-binding</keyword>
<dbReference type="FunFam" id="1.10.30.10:FF:000003">
    <property type="entry name" value="Putative transcription factor SOX-6"/>
    <property type="match status" value="1"/>
</dbReference>
<dbReference type="InterPro" id="IPR009071">
    <property type="entry name" value="HMG_box_dom"/>
</dbReference>
<evidence type="ECO:0000256" key="1">
    <source>
        <dbReference type="ARBA" id="ARBA00023015"/>
    </source>
</evidence>
<sequence length="220" mass="25241">MGNISGSDDEDMLSRKGIVIDLTEEDERPKIDIQVDHAGTIARMYRDSRKAEASKPHIKRPMNAFMVWAKEERRKILARHPDMHNSNISKILGSKWKTMSNAEKQPYYEEQARLDKAHLEKYPDYKYKPRPKRTCIIDGKKLKIGEYKALMRAKRQEVRHVYYTRDGEHMIRAPSMATTLNTPTFPLLDSSGGYTLAGIRPPTLPTMVDSASYESENGIA</sequence>
<dbReference type="OrthoDB" id="6247875at2759"/>
<dbReference type="PANTHER" id="PTHR45789">
    <property type="entry name" value="FI18025P1"/>
    <property type="match status" value="1"/>
</dbReference>
<name>Q9Y0D9_STRPU</name>
<evidence type="ECO:0000259" key="6">
    <source>
        <dbReference type="PROSITE" id="PS50118"/>
    </source>
</evidence>
<accession>Q9Y0D9</accession>
<keyword evidence="4 5" id="KW-0539">Nucleus</keyword>
<organism evidence="7">
    <name type="scientific">Strongylocentrotus purpuratus</name>
    <name type="common">Purple sea urchin</name>
    <dbReference type="NCBI Taxonomy" id="7668"/>
    <lineage>
        <taxon>Eukaryota</taxon>
        <taxon>Metazoa</taxon>
        <taxon>Echinodermata</taxon>
        <taxon>Eleutherozoa</taxon>
        <taxon>Echinozoa</taxon>
        <taxon>Echinoidea</taxon>
        <taxon>Euechinoidea</taxon>
        <taxon>Echinacea</taxon>
        <taxon>Camarodonta</taxon>
        <taxon>Echinidea</taxon>
        <taxon>Strongylocentrotidae</taxon>
        <taxon>Strongylocentrotus</taxon>
    </lineage>
</organism>
<dbReference type="CDD" id="cd22042">
    <property type="entry name" value="HMG-box_EGL13-like"/>
    <property type="match status" value="1"/>
</dbReference>
<gene>
    <name evidence="7" type="primary">SoxD1</name>
</gene>
<dbReference type="GO" id="GO:0003677">
    <property type="term" value="F:DNA binding"/>
    <property type="evidence" value="ECO:0007669"/>
    <property type="project" value="UniProtKB-UniRule"/>
</dbReference>
<dbReference type="SMART" id="SM00398">
    <property type="entry name" value="HMG"/>
    <property type="match status" value="1"/>
</dbReference>
<dbReference type="EMBL" id="AF157387">
    <property type="protein sequence ID" value="AAD40686.1"/>
    <property type="molecule type" value="mRNA"/>
</dbReference>
<keyword evidence="3" id="KW-0804">Transcription</keyword>
<dbReference type="PANTHER" id="PTHR45789:SF2">
    <property type="entry name" value="FI18025P1"/>
    <property type="match status" value="1"/>
</dbReference>
<dbReference type="SUPFAM" id="SSF47095">
    <property type="entry name" value="HMG-box"/>
    <property type="match status" value="1"/>
</dbReference>
<keyword evidence="1" id="KW-0805">Transcription regulation</keyword>
<evidence type="ECO:0000256" key="3">
    <source>
        <dbReference type="ARBA" id="ARBA00023163"/>
    </source>
</evidence>
<reference evidence="7" key="1">
    <citation type="journal article" date="1999" name="Development">
        <title>SpSoxB1, a maternally encoded transcription factor asymmetrically distributed among early sea urchin blastomeres.</title>
        <authorList>
            <person name="Kenny A.P."/>
            <person name="Kozlowski D."/>
            <person name="Oleksyn D.W."/>
            <person name="Angerer L.M."/>
            <person name="Angerer R.C."/>
        </authorList>
    </citation>
    <scope>NUCLEOTIDE SEQUENCE</scope>
</reference>
<dbReference type="GO" id="GO:0005634">
    <property type="term" value="C:nucleus"/>
    <property type="evidence" value="ECO:0007669"/>
    <property type="project" value="UniProtKB-UniRule"/>
</dbReference>
<feature type="DNA-binding region" description="HMG box" evidence="5">
    <location>
        <begin position="58"/>
        <end position="126"/>
    </location>
</feature>
<evidence type="ECO:0000313" key="7">
    <source>
        <dbReference type="EMBL" id="AAD40686.1"/>
    </source>
</evidence>
<dbReference type="InterPro" id="IPR051356">
    <property type="entry name" value="SOX/SOX-like_TF"/>
</dbReference>
<evidence type="ECO:0000256" key="4">
    <source>
        <dbReference type="ARBA" id="ARBA00023242"/>
    </source>
</evidence>
<dbReference type="InterPro" id="IPR036910">
    <property type="entry name" value="HMG_box_dom_sf"/>
</dbReference>
<dbReference type="Gene3D" id="1.10.30.10">
    <property type="entry name" value="High mobility group box domain"/>
    <property type="match status" value="1"/>
</dbReference>
<dbReference type="HOGENOM" id="CLU_386018_0_0_1"/>
<protein>
    <submittedName>
        <fullName evidence="7">Transcription factor SoxD1</fullName>
    </submittedName>
</protein>
<evidence type="ECO:0000256" key="2">
    <source>
        <dbReference type="ARBA" id="ARBA00023125"/>
    </source>
</evidence>
<dbReference type="AlphaFoldDB" id="Q9Y0D9"/>
<evidence type="ECO:0000256" key="5">
    <source>
        <dbReference type="PROSITE-ProRule" id="PRU00267"/>
    </source>
</evidence>
<dbReference type="RefSeq" id="NP_999637.2">
    <property type="nucleotide sequence ID" value="NM_214472.2"/>
</dbReference>
<dbReference type="KEGG" id="spu:373200"/>
<dbReference type="Pfam" id="PF00505">
    <property type="entry name" value="HMG_box"/>
    <property type="match status" value="1"/>
</dbReference>
<dbReference type="CTD" id="373200"/>
<proteinExistence type="evidence at transcript level"/>
<dbReference type="GeneID" id="373200"/>
<dbReference type="PROSITE" id="PS50118">
    <property type="entry name" value="HMG_BOX_2"/>
    <property type="match status" value="1"/>
</dbReference>